<evidence type="ECO:0000256" key="4">
    <source>
        <dbReference type="ARBA" id="ARBA00022833"/>
    </source>
</evidence>
<dbReference type="Proteomes" id="UP000002494">
    <property type="component" value="Chromosome 19"/>
</dbReference>
<dbReference type="InterPro" id="IPR036236">
    <property type="entry name" value="Znf_C2H2_sf"/>
</dbReference>
<dbReference type="SUPFAM" id="SSF57667">
    <property type="entry name" value="beta-beta-alpha zinc fingers"/>
    <property type="match status" value="2"/>
</dbReference>
<evidence type="ECO:0000256" key="6">
    <source>
        <dbReference type="PROSITE-ProRule" id="PRU00042"/>
    </source>
</evidence>
<keyword evidence="10" id="KW-1185">Reference proteome</keyword>
<dbReference type="Ensembl" id="ENSRNOT00000145778.1">
    <property type="protein sequence ID" value="ENSRNOP00000108282.1"/>
    <property type="gene ID" value="ENSRNOG00000013586.8"/>
</dbReference>
<reference evidence="9" key="1">
    <citation type="submission" date="2024-01" db="EMBL/GenBank/DDBJ databases">
        <title>GRCr8: a new rat reference genome assembly contstructed from accurate long reads and long range scaffolding.</title>
        <authorList>
            <person name="Doris P.A."/>
            <person name="Kalbfleisch T."/>
            <person name="Li K."/>
            <person name="Howe K."/>
            <person name="Wood J."/>
        </authorList>
    </citation>
    <scope>NUCLEOTIDE SEQUENCE [LARGE SCALE GENOMIC DNA]</scope>
    <source>
        <strain evidence="9">Brown Norway</strain>
    </source>
</reference>
<evidence type="ECO:0000256" key="3">
    <source>
        <dbReference type="ARBA" id="ARBA00022771"/>
    </source>
</evidence>
<keyword evidence="4" id="KW-0862">Zinc</keyword>
<feature type="region of interest" description="Disordered" evidence="7">
    <location>
        <begin position="191"/>
        <end position="214"/>
    </location>
</feature>
<dbReference type="RGD" id="1309658">
    <property type="gene designation" value="Snai3"/>
</dbReference>
<evidence type="ECO:0000313" key="10">
    <source>
        <dbReference type="Proteomes" id="UP000002494"/>
    </source>
</evidence>
<keyword evidence="5" id="KW-0539">Nucleus</keyword>
<evidence type="ECO:0000256" key="1">
    <source>
        <dbReference type="ARBA" id="ARBA00022723"/>
    </source>
</evidence>
<reference evidence="9" key="2">
    <citation type="submission" date="2025-08" db="UniProtKB">
        <authorList>
            <consortium name="Ensembl"/>
        </authorList>
    </citation>
    <scope>IDENTIFICATION</scope>
    <source>
        <strain evidence="9">Brown Norway</strain>
    </source>
</reference>
<reference evidence="9" key="3">
    <citation type="submission" date="2025-09" db="UniProtKB">
        <authorList>
            <consortium name="Ensembl"/>
        </authorList>
    </citation>
    <scope>IDENTIFICATION</scope>
    <source>
        <strain evidence="9">Brown Norway</strain>
    </source>
</reference>
<feature type="compositionally biased region" description="Low complexity" evidence="7">
    <location>
        <begin position="37"/>
        <end position="63"/>
    </location>
</feature>
<dbReference type="SMART" id="SM00355">
    <property type="entry name" value="ZnF_C2H2"/>
    <property type="match status" value="4"/>
</dbReference>
<keyword evidence="3 6" id="KW-0863">Zinc-finger</keyword>
<sequence>MTPATVPCNREHERQGQVDGQAPAGSVRDHDAGQPSPVGQTPPTTRRVPGPRTCPGRGFAAPPRRAPRWLAEVVRYANEPDPSRTCRLRCPRAPPDATLGVPPQALDSACSREGTMPRSFLVKTHSSHRVPNYGKLETLREANGSCSACEELVGSCHLPDKEASSNPSDPLQPWDSTSAIACVSLPLLPHHGETLGTSGPEPQETSLVGPRAGQAPSVTLKDSFNLPPVLVLPTRWPPILGSDGALDEHLRAEGTSRVPGSFECIHCHRPYQTLAGLARHQQLHCHLPTGCAFTCRYCDKEYASLGALKMHIRTHTLPCVCKVCGKAFSRPWLLQGHIRTHTGEKPYTCSHCSRAFADRSNLRAHLQTHAGTKKYSSACLLDLFQKGASIGK</sequence>
<evidence type="ECO:0000256" key="2">
    <source>
        <dbReference type="ARBA" id="ARBA00022737"/>
    </source>
</evidence>
<feature type="domain" description="C2H2-type" evidence="8">
    <location>
        <begin position="347"/>
        <end position="374"/>
    </location>
</feature>
<dbReference type="PANTHER" id="PTHR24388">
    <property type="entry name" value="ZINC FINGER PROTEIN"/>
    <property type="match status" value="1"/>
</dbReference>
<feature type="domain" description="C2H2-type" evidence="8">
    <location>
        <begin position="293"/>
        <end position="316"/>
    </location>
</feature>
<dbReference type="PROSITE" id="PS00028">
    <property type="entry name" value="ZINC_FINGER_C2H2_1"/>
    <property type="match status" value="3"/>
</dbReference>
<dbReference type="Pfam" id="PF00096">
    <property type="entry name" value="zf-C2H2"/>
    <property type="match status" value="3"/>
</dbReference>
<proteinExistence type="predicted"/>
<accession>A0ABK0LCD7</accession>
<name>A0ABK0LCD7_RAT</name>
<organism evidence="9 10">
    <name type="scientific">Rattus norvegicus</name>
    <name type="common">Rat</name>
    <dbReference type="NCBI Taxonomy" id="10116"/>
    <lineage>
        <taxon>Eukaryota</taxon>
        <taxon>Metazoa</taxon>
        <taxon>Chordata</taxon>
        <taxon>Craniata</taxon>
        <taxon>Vertebrata</taxon>
        <taxon>Euteleostomi</taxon>
        <taxon>Mammalia</taxon>
        <taxon>Eutheria</taxon>
        <taxon>Euarchontoglires</taxon>
        <taxon>Glires</taxon>
        <taxon>Rodentia</taxon>
        <taxon>Myomorpha</taxon>
        <taxon>Muroidea</taxon>
        <taxon>Muridae</taxon>
        <taxon>Murinae</taxon>
        <taxon>Rattus</taxon>
    </lineage>
</organism>
<dbReference type="PROSITE" id="PS50157">
    <property type="entry name" value="ZINC_FINGER_C2H2_2"/>
    <property type="match status" value="4"/>
</dbReference>
<evidence type="ECO:0000259" key="8">
    <source>
        <dbReference type="PROSITE" id="PS50157"/>
    </source>
</evidence>
<dbReference type="Gene3D" id="3.30.160.60">
    <property type="entry name" value="Classic Zinc Finger"/>
    <property type="match status" value="3"/>
</dbReference>
<evidence type="ECO:0000256" key="7">
    <source>
        <dbReference type="SAM" id="MobiDB-lite"/>
    </source>
</evidence>
<feature type="region of interest" description="Disordered" evidence="7">
    <location>
        <begin position="1"/>
        <end position="66"/>
    </location>
</feature>
<dbReference type="InterPro" id="IPR050527">
    <property type="entry name" value="Snail/Krueppel_Znf"/>
</dbReference>
<keyword evidence="2" id="KW-0677">Repeat</keyword>
<evidence type="ECO:0000313" key="9">
    <source>
        <dbReference type="Ensembl" id="ENSRNOP00000108282.1"/>
    </source>
</evidence>
<dbReference type="PANTHER" id="PTHR24388:SF40">
    <property type="entry name" value="ZINC FINGER PROTEIN SNAI3"/>
    <property type="match status" value="1"/>
</dbReference>
<feature type="domain" description="C2H2-type" evidence="8">
    <location>
        <begin position="262"/>
        <end position="284"/>
    </location>
</feature>
<gene>
    <name evidence="9" type="primary">Snai3</name>
</gene>
<keyword evidence="1" id="KW-0479">Metal-binding</keyword>
<protein>
    <submittedName>
        <fullName evidence="9">Snail family transcriptional repressor 3</fullName>
    </submittedName>
</protein>
<dbReference type="GeneTree" id="ENSGT00940000154511"/>
<dbReference type="InterPro" id="IPR013087">
    <property type="entry name" value="Znf_C2H2_type"/>
</dbReference>
<evidence type="ECO:0000256" key="5">
    <source>
        <dbReference type="ARBA" id="ARBA00023242"/>
    </source>
</evidence>
<feature type="domain" description="C2H2-type" evidence="8">
    <location>
        <begin position="319"/>
        <end position="346"/>
    </location>
</feature>